<dbReference type="OrthoDB" id="200001at2157"/>
<evidence type="ECO:0000313" key="5">
    <source>
        <dbReference type="EMBL" id="RRJ31174.1"/>
    </source>
</evidence>
<evidence type="ECO:0000256" key="4">
    <source>
        <dbReference type="SAM" id="Coils"/>
    </source>
</evidence>
<evidence type="ECO:0000256" key="3">
    <source>
        <dbReference type="ARBA" id="ARBA00022752"/>
    </source>
</evidence>
<gene>
    <name evidence="5" type="ORF">EIK79_08050</name>
</gene>
<organism evidence="5 6">
    <name type="scientific">Halocatena pleomorpha</name>
    <dbReference type="NCBI Taxonomy" id="1785090"/>
    <lineage>
        <taxon>Archaea</taxon>
        <taxon>Methanobacteriati</taxon>
        <taxon>Methanobacteriota</taxon>
        <taxon>Stenosarchaea group</taxon>
        <taxon>Halobacteria</taxon>
        <taxon>Halobacteriales</taxon>
        <taxon>Natronomonadaceae</taxon>
        <taxon>Halocatena</taxon>
    </lineage>
</organism>
<proteinExistence type="predicted"/>
<comment type="pathway">
    <text evidence="1">Biopolymer metabolism; poly-(R)-3-hydroxybutanoate biosynthesis.</text>
</comment>
<dbReference type="Pfam" id="PF09712">
    <property type="entry name" value="PHA_synth_III_E"/>
    <property type="match status" value="1"/>
</dbReference>
<comment type="caution">
    <text evidence="5">The sequence shown here is derived from an EMBL/GenBank/DDBJ whole genome shotgun (WGS) entry which is preliminary data.</text>
</comment>
<evidence type="ECO:0000256" key="2">
    <source>
        <dbReference type="ARBA" id="ARBA00019066"/>
    </source>
</evidence>
<reference evidence="5 6" key="1">
    <citation type="submission" date="2018-11" db="EMBL/GenBank/DDBJ databases">
        <title>Taxonoimc description of Halomarina strain SPP-AMP-1.</title>
        <authorList>
            <person name="Pal Y."/>
            <person name="Srinivasana K."/>
            <person name="Verma A."/>
            <person name="Kumar P."/>
        </authorList>
    </citation>
    <scope>NUCLEOTIDE SEQUENCE [LARGE SCALE GENOMIC DNA]</scope>
    <source>
        <strain evidence="5 6">SPP-AMP-1</strain>
    </source>
</reference>
<feature type="coiled-coil region" evidence="4">
    <location>
        <begin position="154"/>
        <end position="181"/>
    </location>
</feature>
<evidence type="ECO:0000256" key="1">
    <source>
        <dbReference type="ARBA" id="ARBA00004683"/>
    </source>
</evidence>
<dbReference type="UniPathway" id="UPA00917"/>
<keyword evidence="4" id="KW-0175">Coiled coil</keyword>
<protein>
    <recommendedName>
        <fullName evidence="2">Poly(3-hydroxyalkanoate) polymerase subunit PhaE</fullName>
    </recommendedName>
</protein>
<sequence length="183" mass="20680">MATSDAGDDVLEHWNQLIDRLNGTMAQSVEQNIEAQAKFVESWADAMEQSIPEEEMLSEGFEAYSHAYEAWMDAADEMFDRTADAAEGEEVPPSEFRDIWLRTANEAFKEVMSTSAFAAGTGNVVETMMELQQQTEEISQETLAQLGLVTRGEVDEVATRLVELERRQHSVEQKLDRILEQLE</sequence>
<evidence type="ECO:0000313" key="6">
    <source>
        <dbReference type="Proteomes" id="UP000282322"/>
    </source>
</evidence>
<dbReference type="GO" id="GO:0042619">
    <property type="term" value="P:poly-hydroxybutyrate biosynthetic process"/>
    <property type="evidence" value="ECO:0007669"/>
    <property type="project" value="UniProtKB-KW"/>
</dbReference>
<accession>A0A3P3RCW7</accession>
<dbReference type="InterPro" id="IPR010123">
    <property type="entry name" value="PHA_synth_III_E"/>
</dbReference>
<keyword evidence="3" id="KW-0583">PHB biosynthesis</keyword>
<dbReference type="Proteomes" id="UP000282322">
    <property type="component" value="Unassembled WGS sequence"/>
</dbReference>
<name>A0A3P3RCW7_9EURY</name>
<dbReference type="RefSeq" id="WP_124954610.1">
    <property type="nucleotide sequence ID" value="NZ_RRCH01000016.1"/>
</dbReference>
<keyword evidence="6" id="KW-1185">Reference proteome</keyword>
<dbReference type="EMBL" id="RRCH01000016">
    <property type="protein sequence ID" value="RRJ31174.1"/>
    <property type="molecule type" value="Genomic_DNA"/>
</dbReference>
<dbReference type="AlphaFoldDB" id="A0A3P3RCW7"/>